<evidence type="ECO:0000313" key="1">
    <source>
        <dbReference type="EMBL" id="SHN08617.1"/>
    </source>
</evidence>
<name>A0A1M7NWP6_9FLAO</name>
<keyword evidence="2" id="KW-1185">Reference proteome</keyword>
<organism evidence="1 2">
    <name type="scientific">Salegentibacter salegens</name>
    <dbReference type="NCBI Taxonomy" id="143223"/>
    <lineage>
        <taxon>Bacteria</taxon>
        <taxon>Pseudomonadati</taxon>
        <taxon>Bacteroidota</taxon>
        <taxon>Flavobacteriia</taxon>
        <taxon>Flavobacteriales</taxon>
        <taxon>Flavobacteriaceae</taxon>
        <taxon>Salegentibacter</taxon>
    </lineage>
</organism>
<dbReference type="CDD" id="cd07067">
    <property type="entry name" value="HP_PGM_like"/>
    <property type="match status" value="1"/>
</dbReference>
<dbReference type="AlphaFoldDB" id="A0A1M7NWP6"/>
<protein>
    <submittedName>
        <fullName evidence="1">Histidine phosphatase superfamily (Branch 1)</fullName>
    </submittedName>
</protein>
<dbReference type="InterPro" id="IPR029033">
    <property type="entry name" value="His_PPase_superfam"/>
</dbReference>
<proteinExistence type="predicted"/>
<evidence type="ECO:0000313" key="2">
    <source>
        <dbReference type="Proteomes" id="UP000190235"/>
    </source>
</evidence>
<dbReference type="Proteomes" id="UP000190235">
    <property type="component" value="Chromosome I"/>
</dbReference>
<sequence length="179" mass="21018">MRYFLLFSIVLLTSCNFGDKEPEEIMEDAKDPSEEITTYYFIRHAEKDTTDAKNEDPELTEAGRKRTQNWVKTFQDIDFDLIYSSDYKRTLNTAQPIAKSKSKEVKFYNTEKLNDKEFQESTKNKTVLVVGHSNLNPEWVNYILGRKKYQDLDEKVYGSLFIVTIHPDDSRTSQVLYLD</sequence>
<dbReference type="RefSeq" id="WP_079736397.1">
    <property type="nucleotide sequence ID" value="NZ_LT670848.1"/>
</dbReference>
<accession>A0A1M7NWP6</accession>
<dbReference type="SUPFAM" id="SSF53254">
    <property type="entry name" value="Phosphoglycerate mutase-like"/>
    <property type="match status" value="1"/>
</dbReference>
<dbReference type="PROSITE" id="PS51257">
    <property type="entry name" value="PROKAR_LIPOPROTEIN"/>
    <property type="match status" value="1"/>
</dbReference>
<gene>
    <name evidence="1" type="ORF">SAMN05878281_3520</name>
</gene>
<dbReference type="STRING" id="143223.SAMN05878281_3520"/>
<dbReference type="InterPro" id="IPR013078">
    <property type="entry name" value="His_Pase_superF_clade-1"/>
</dbReference>
<dbReference type="Pfam" id="PF00300">
    <property type="entry name" value="His_Phos_1"/>
    <property type="match status" value="1"/>
</dbReference>
<dbReference type="Gene3D" id="3.40.50.1240">
    <property type="entry name" value="Phosphoglycerate mutase-like"/>
    <property type="match status" value="1"/>
</dbReference>
<dbReference type="EMBL" id="LT670848">
    <property type="protein sequence ID" value="SHN08617.1"/>
    <property type="molecule type" value="Genomic_DNA"/>
</dbReference>
<reference evidence="2" key="1">
    <citation type="submission" date="2016-11" db="EMBL/GenBank/DDBJ databases">
        <authorList>
            <person name="Varghese N."/>
            <person name="Submissions S."/>
        </authorList>
    </citation>
    <scope>NUCLEOTIDE SEQUENCE [LARGE SCALE GENOMIC DNA]</scope>
    <source>
        <strain evidence="2">ACAM 48</strain>
    </source>
</reference>